<dbReference type="Proteomes" id="UP000006860">
    <property type="component" value="Chromosome"/>
</dbReference>
<gene>
    <name evidence="2" type="ordered locus">Plabr_3700</name>
</gene>
<dbReference type="eggNOG" id="ENOG5032UQ2">
    <property type="taxonomic scope" value="Bacteria"/>
</dbReference>
<dbReference type="EMBL" id="CP002546">
    <property type="protein sequence ID" value="ADY61293.1"/>
    <property type="molecule type" value="Genomic_DNA"/>
</dbReference>
<organism evidence="2 3">
    <name type="scientific">Rubinisphaera brasiliensis (strain ATCC 49424 / DSM 5305 / JCM 21570 / IAM 15109 / NBRC 103401 / IFAM 1448)</name>
    <name type="common">Planctomyces brasiliensis</name>
    <dbReference type="NCBI Taxonomy" id="756272"/>
    <lineage>
        <taxon>Bacteria</taxon>
        <taxon>Pseudomonadati</taxon>
        <taxon>Planctomycetota</taxon>
        <taxon>Planctomycetia</taxon>
        <taxon>Planctomycetales</taxon>
        <taxon>Planctomycetaceae</taxon>
        <taxon>Rubinisphaera</taxon>
    </lineage>
</organism>
<feature type="signal peptide" evidence="1">
    <location>
        <begin position="1"/>
        <end position="20"/>
    </location>
</feature>
<proteinExistence type="predicted"/>
<dbReference type="HOGENOM" id="CLU_2036301_0_0_0"/>
<name>F0SR46_RUBBR</name>
<feature type="chain" id="PRO_5003260775" description="Peptidase domain protein" evidence="1">
    <location>
        <begin position="21"/>
        <end position="121"/>
    </location>
</feature>
<evidence type="ECO:0000313" key="2">
    <source>
        <dbReference type="EMBL" id="ADY61293.1"/>
    </source>
</evidence>
<dbReference type="STRING" id="756272.Plabr_3700"/>
<dbReference type="RefSeq" id="WP_013630012.1">
    <property type="nucleotide sequence ID" value="NC_015174.1"/>
</dbReference>
<reference evidence="3" key="1">
    <citation type="submission" date="2011-02" db="EMBL/GenBank/DDBJ databases">
        <title>The complete genome of Planctomyces brasiliensis DSM 5305.</title>
        <authorList>
            <person name="Lucas S."/>
            <person name="Copeland A."/>
            <person name="Lapidus A."/>
            <person name="Bruce D."/>
            <person name="Goodwin L."/>
            <person name="Pitluck S."/>
            <person name="Kyrpides N."/>
            <person name="Mavromatis K."/>
            <person name="Pagani I."/>
            <person name="Ivanova N."/>
            <person name="Ovchinnikova G."/>
            <person name="Lu M."/>
            <person name="Detter J.C."/>
            <person name="Han C."/>
            <person name="Land M."/>
            <person name="Hauser L."/>
            <person name="Markowitz V."/>
            <person name="Cheng J.-F."/>
            <person name="Hugenholtz P."/>
            <person name="Woyke T."/>
            <person name="Wu D."/>
            <person name="Tindall B."/>
            <person name="Pomrenke H.G."/>
            <person name="Brambilla E."/>
            <person name="Klenk H.-P."/>
            <person name="Eisen J.A."/>
        </authorList>
    </citation>
    <scope>NUCLEOTIDE SEQUENCE [LARGE SCALE GENOMIC DNA]</scope>
    <source>
        <strain evidence="3">ATCC 49424 / DSM 5305 / JCM 21570 / NBRC 103401 / IFAM 1448</strain>
    </source>
</reference>
<dbReference type="KEGG" id="pbs:Plabr_3700"/>
<dbReference type="AlphaFoldDB" id="F0SR46"/>
<protein>
    <recommendedName>
        <fullName evidence="4">Peptidase domain protein</fullName>
    </recommendedName>
</protein>
<evidence type="ECO:0000256" key="1">
    <source>
        <dbReference type="SAM" id="SignalP"/>
    </source>
</evidence>
<dbReference type="OrthoDB" id="1092590at2"/>
<sequence length="121" mass="13333">MKSRNIFCSLMTLAVLTSTAAQSIAGRVEGPGVDHESCAARSTVTYYDVFRAGQLAEVVIQGDGETDLDLYVYDENGNLIASDTDNSDLCVVRFSPKWTGRFRIVVKNLGTVYNRYVLRAN</sequence>
<evidence type="ECO:0000313" key="3">
    <source>
        <dbReference type="Proteomes" id="UP000006860"/>
    </source>
</evidence>
<accession>F0SR46</accession>
<dbReference type="Gene3D" id="2.60.120.380">
    <property type="match status" value="1"/>
</dbReference>
<keyword evidence="3" id="KW-1185">Reference proteome</keyword>
<keyword evidence="1" id="KW-0732">Signal</keyword>
<evidence type="ECO:0008006" key="4">
    <source>
        <dbReference type="Google" id="ProtNLM"/>
    </source>
</evidence>